<evidence type="ECO:0000256" key="4">
    <source>
        <dbReference type="ARBA" id="ARBA00022555"/>
    </source>
</evidence>
<accession>X0TAE1</accession>
<dbReference type="InterPro" id="IPR002314">
    <property type="entry name" value="aa-tRNA-synt_IIb"/>
</dbReference>
<organism evidence="16">
    <name type="scientific">marine sediment metagenome</name>
    <dbReference type="NCBI Taxonomy" id="412755"/>
    <lineage>
        <taxon>unclassified sequences</taxon>
        <taxon>metagenomes</taxon>
        <taxon>ecological metagenomes</taxon>
    </lineage>
</organism>
<dbReference type="EC" id="6.1.1.3" evidence="2"/>
<dbReference type="AlphaFoldDB" id="X0TAE1"/>
<dbReference type="Gene3D" id="3.40.50.800">
    <property type="entry name" value="Anticodon-binding domain"/>
    <property type="match status" value="1"/>
</dbReference>
<dbReference type="InterPro" id="IPR012947">
    <property type="entry name" value="tRNA_SAD"/>
</dbReference>
<dbReference type="FunFam" id="3.30.930.10:FF:000002">
    <property type="entry name" value="Threonine--tRNA ligase"/>
    <property type="match status" value="1"/>
</dbReference>
<dbReference type="InterPro" id="IPR045864">
    <property type="entry name" value="aa-tRNA-synth_II/BPL/LPL"/>
</dbReference>
<dbReference type="SUPFAM" id="SSF55186">
    <property type="entry name" value="ThrRS/AlaRS common domain"/>
    <property type="match status" value="1"/>
</dbReference>
<evidence type="ECO:0000256" key="14">
    <source>
        <dbReference type="ARBA" id="ARBA00049515"/>
    </source>
</evidence>
<keyword evidence="3" id="KW-0963">Cytoplasm</keyword>
<dbReference type="GO" id="GO:0046872">
    <property type="term" value="F:metal ion binding"/>
    <property type="evidence" value="ECO:0007669"/>
    <property type="project" value="UniProtKB-KW"/>
</dbReference>
<dbReference type="InterPro" id="IPR036621">
    <property type="entry name" value="Anticodon-bd_dom_sf"/>
</dbReference>
<dbReference type="FunFam" id="3.30.980.10:FF:000005">
    <property type="entry name" value="Threonyl-tRNA synthetase, mitochondrial"/>
    <property type="match status" value="1"/>
</dbReference>
<evidence type="ECO:0000256" key="11">
    <source>
        <dbReference type="ARBA" id="ARBA00022917"/>
    </source>
</evidence>
<keyword evidence="9" id="KW-0067">ATP-binding</keyword>
<comment type="catalytic activity">
    <reaction evidence="14">
        <text>tRNA(Thr) + L-threonine + ATP = L-threonyl-tRNA(Thr) + AMP + diphosphate + H(+)</text>
        <dbReference type="Rhea" id="RHEA:24624"/>
        <dbReference type="Rhea" id="RHEA-COMP:9670"/>
        <dbReference type="Rhea" id="RHEA-COMP:9704"/>
        <dbReference type="ChEBI" id="CHEBI:15378"/>
        <dbReference type="ChEBI" id="CHEBI:30616"/>
        <dbReference type="ChEBI" id="CHEBI:33019"/>
        <dbReference type="ChEBI" id="CHEBI:57926"/>
        <dbReference type="ChEBI" id="CHEBI:78442"/>
        <dbReference type="ChEBI" id="CHEBI:78534"/>
        <dbReference type="ChEBI" id="CHEBI:456215"/>
        <dbReference type="EC" id="6.1.1.3"/>
    </reaction>
</comment>
<sequence>PDDLPIIETKMSEIIASDVPFVREEVTREEARRLFAAQPYKLELIDEIPDETVSLYRQGSFVDLCRGPHVNSTGEIKAFKLINIAGAYWRGDEHRPMLQRIYGVAFDTREALTEYLKKLEEAAKSDHRKLGRELDLFSIHEEAGPGLVHWHPKGAVIRRVIEDFWKDEHVKRGYDVVYTPHIAKLDLWKTSGHWEFYRDYLYSPMEVEGQEYLLKPMNCLGHILIYKTGLRSYRELPLRYAELGTVYRYERSGVLHGLSRVRGFTQDDAHIFCRFDQLEDEVVGVLDLARFMMETFGFVNYHVFLSTRPEKYTGSLEVWEKATETLRQALARLKIDYNIDPGEGVFYGPKIDIKLEDALGRAWQGPTIQVDFNLPQRFNVTYIGEDGQEHLVVMVHRVVLGAMERFLASLIEHYGGAFPVWLAPLQVIVIPVADRHLDYAHKLEAELRSMGVRVEVDGRSETVNLKIRQAQLNKIPYMLVVGDKEVAAST</sequence>
<dbReference type="GO" id="GO:0005524">
    <property type="term" value="F:ATP binding"/>
    <property type="evidence" value="ECO:0007669"/>
    <property type="project" value="UniProtKB-KW"/>
</dbReference>
<dbReference type="SUPFAM" id="SSF52954">
    <property type="entry name" value="Class II aaRS ABD-related"/>
    <property type="match status" value="1"/>
</dbReference>
<evidence type="ECO:0000256" key="3">
    <source>
        <dbReference type="ARBA" id="ARBA00022490"/>
    </source>
</evidence>
<evidence type="ECO:0000256" key="8">
    <source>
        <dbReference type="ARBA" id="ARBA00022833"/>
    </source>
</evidence>
<keyword evidence="6" id="KW-0479">Metal-binding</keyword>
<dbReference type="InterPro" id="IPR047246">
    <property type="entry name" value="ThrRS_anticodon"/>
</dbReference>
<dbReference type="HAMAP" id="MF_00184">
    <property type="entry name" value="Thr_tRNA_synth"/>
    <property type="match status" value="1"/>
</dbReference>
<comment type="caution">
    <text evidence="16">The sequence shown here is derived from an EMBL/GenBank/DDBJ whole genome shotgun (WGS) entry which is preliminary data.</text>
</comment>
<dbReference type="PANTHER" id="PTHR11451:SF44">
    <property type="entry name" value="THREONINE--TRNA LIGASE, CHLOROPLASTIC_MITOCHONDRIAL 2"/>
    <property type="match status" value="1"/>
</dbReference>
<evidence type="ECO:0000256" key="12">
    <source>
        <dbReference type="ARBA" id="ARBA00023146"/>
    </source>
</evidence>
<dbReference type="SUPFAM" id="SSF55681">
    <property type="entry name" value="Class II aaRS and biotin synthetases"/>
    <property type="match status" value="1"/>
</dbReference>
<dbReference type="PANTHER" id="PTHR11451">
    <property type="entry name" value="THREONINE-TRNA LIGASE"/>
    <property type="match status" value="1"/>
</dbReference>
<dbReference type="EMBL" id="BARS01002802">
    <property type="protein sequence ID" value="GAF73025.1"/>
    <property type="molecule type" value="Genomic_DNA"/>
</dbReference>
<dbReference type="InterPro" id="IPR006195">
    <property type="entry name" value="aa-tRNA-synth_II"/>
</dbReference>
<evidence type="ECO:0000256" key="2">
    <source>
        <dbReference type="ARBA" id="ARBA00013163"/>
    </source>
</evidence>
<feature type="non-terminal residue" evidence="16">
    <location>
        <position position="1"/>
    </location>
</feature>
<dbReference type="GO" id="GO:0006435">
    <property type="term" value="P:threonyl-tRNA aminoacylation"/>
    <property type="evidence" value="ECO:0007669"/>
    <property type="project" value="InterPro"/>
</dbReference>
<dbReference type="Gene3D" id="3.30.980.10">
    <property type="entry name" value="Threonyl-trna Synthetase, Chain A, domain 2"/>
    <property type="match status" value="1"/>
</dbReference>
<keyword evidence="11" id="KW-0648">Protein biosynthesis</keyword>
<feature type="domain" description="Aminoacyl-transfer RNA synthetases class-II family profile" evidence="15">
    <location>
        <begin position="126"/>
        <end position="419"/>
    </location>
</feature>
<evidence type="ECO:0000256" key="6">
    <source>
        <dbReference type="ARBA" id="ARBA00022723"/>
    </source>
</evidence>
<dbReference type="Pfam" id="PF00587">
    <property type="entry name" value="tRNA-synt_2b"/>
    <property type="match status" value="1"/>
</dbReference>
<evidence type="ECO:0000256" key="1">
    <source>
        <dbReference type="ARBA" id="ARBA00008226"/>
    </source>
</evidence>
<evidence type="ECO:0000256" key="10">
    <source>
        <dbReference type="ARBA" id="ARBA00022884"/>
    </source>
</evidence>
<dbReference type="FunFam" id="3.40.50.800:FF:000001">
    <property type="entry name" value="Threonine--tRNA ligase"/>
    <property type="match status" value="1"/>
</dbReference>
<keyword evidence="8" id="KW-0862">Zinc</keyword>
<evidence type="ECO:0000256" key="7">
    <source>
        <dbReference type="ARBA" id="ARBA00022741"/>
    </source>
</evidence>
<dbReference type="InterPro" id="IPR018163">
    <property type="entry name" value="Thr/Ala-tRNA-synth_IIc_edit"/>
</dbReference>
<feature type="non-terminal residue" evidence="16">
    <location>
        <position position="490"/>
    </location>
</feature>
<evidence type="ECO:0000256" key="13">
    <source>
        <dbReference type="ARBA" id="ARBA00031900"/>
    </source>
</evidence>
<evidence type="ECO:0000313" key="16">
    <source>
        <dbReference type="EMBL" id="GAF73025.1"/>
    </source>
</evidence>
<evidence type="ECO:0000256" key="9">
    <source>
        <dbReference type="ARBA" id="ARBA00022840"/>
    </source>
</evidence>
<dbReference type="Pfam" id="PF07973">
    <property type="entry name" value="tRNA_SAD"/>
    <property type="match status" value="1"/>
</dbReference>
<dbReference type="Pfam" id="PF03129">
    <property type="entry name" value="HGTP_anticodon"/>
    <property type="match status" value="1"/>
</dbReference>
<keyword evidence="7" id="KW-0547">Nucleotide-binding</keyword>
<reference evidence="16" key="1">
    <citation type="journal article" date="2014" name="Front. Microbiol.">
        <title>High frequency of phylogenetically diverse reductive dehalogenase-homologous genes in deep subseafloor sedimentary metagenomes.</title>
        <authorList>
            <person name="Kawai M."/>
            <person name="Futagami T."/>
            <person name="Toyoda A."/>
            <person name="Takaki Y."/>
            <person name="Nishi S."/>
            <person name="Hori S."/>
            <person name="Arai W."/>
            <person name="Tsubouchi T."/>
            <person name="Morono Y."/>
            <person name="Uchiyama I."/>
            <person name="Ito T."/>
            <person name="Fujiyama A."/>
            <person name="Inagaki F."/>
            <person name="Takami H."/>
        </authorList>
    </citation>
    <scope>NUCLEOTIDE SEQUENCE</scope>
    <source>
        <strain evidence="16">Expedition CK06-06</strain>
    </source>
</reference>
<keyword evidence="10" id="KW-0694">RNA-binding</keyword>
<keyword evidence="12" id="KW-0030">Aminoacyl-tRNA synthetase</keyword>
<keyword evidence="4" id="KW-0820">tRNA-binding</keyword>
<keyword evidence="5" id="KW-0436">Ligase</keyword>
<protein>
    <recommendedName>
        <fullName evidence="2">threonine--tRNA ligase</fullName>
        <ecNumber evidence="2">6.1.1.3</ecNumber>
    </recommendedName>
    <alternativeName>
        <fullName evidence="13">Threonyl-tRNA synthetase</fullName>
    </alternativeName>
</protein>
<name>X0TAE1_9ZZZZ</name>
<dbReference type="NCBIfam" id="TIGR00418">
    <property type="entry name" value="thrS"/>
    <property type="match status" value="1"/>
</dbReference>
<dbReference type="InterPro" id="IPR004154">
    <property type="entry name" value="Anticodon-bd"/>
</dbReference>
<evidence type="ECO:0000256" key="5">
    <source>
        <dbReference type="ARBA" id="ARBA00022598"/>
    </source>
</evidence>
<dbReference type="InterPro" id="IPR033728">
    <property type="entry name" value="ThrRS_core"/>
</dbReference>
<gene>
    <name evidence="16" type="ORF">S01H1_05374</name>
</gene>
<proteinExistence type="inferred from homology"/>
<dbReference type="PRINTS" id="PR01047">
    <property type="entry name" value="TRNASYNTHTHR"/>
</dbReference>
<dbReference type="GO" id="GO:0000049">
    <property type="term" value="F:tRNA binding"/>
    <property type="evidence" value="ECO:0007669"/>
    <property type="project" value="UniProtKB-KW"/>
</dbReference>
<comment type="similarity">
    <text evidence="1">Belongs to the class-II aminoacyl-tRNA synthetase family.</text>
</comment>
<dbReference type="GO" id="GO:0005737">
    <property type="term" value="C:cytoplasm"/>
    <property type="evidence" value="ECO:0007669"/>
    <property type="project" value="InterPro"/>
</dbReference>
<dbReference type="SMART" id="SM00863">
    <property type="entry name" value="tRNA_SAD"/>
    <property type="match status" value="1"/>
</dbReference>
<dbReference type="FunFam" id="3.30.54.20:FF:000002">
    <property type="entry name" value="Threonine--tRNA ligase"/>
    <property type="match status" value="1"/>
</dbReference>
<evidence type="ECO:0000259" key="15">
    <source>
        <dbReference type="PROSITE" id="PS50862"/>
    </source>
</evidence>
<dbReference type="GO" id="GO:0004829">
    <property type="term" value="F:threonine-tRNA ligase activity"/>
    <property type="evidence" value="ECO:0007669"/>
    <property type="project" value="UniProtKB-EC"/>
</dbReference>
<dbReference type="CDD" id="cd00860">
    <property type="entry name" value="ThrRS_anticodon"/>
    <property type="match status" value="1"/>
</dbReference>
<dbReference type="InterPro" id="IPR002320">
    <property type="entry name" value="Thr-tRNA-ligase_IIa"/>
</dbReference>
<dbReference type="Gene3D" id="3.30.930.10">
    <property type="entry name" value="Bira Bifunctional Protein, Domain 2"/>
    <property type="match status" value="1"/>
</dbReference>
<dbReference type="PROSITE" id="PS50862">
    <property type="entry name" value="AA_TRNA_LIGASE_II"/>
    <property type="match status" value="1"/>
</dbReference>
<dbReference type="CDD" id="cd00771">
    <property type="entry name" value="ThrRS_core"/>
    <property type="match status" value="1"/>
</dbReference>